<dbReference type="PANTHER" id="PTHR19321">
    <property type="entry name" value="PROTEIN REGULATOR OF CYTOKINESIS 1 PRC1-RELATED"/>
    <property type="match status" value="1"/>
</dbReference>
<dbReference type="GO" id="GO:0005737">
    <property type="term" value="C:cytoplasm"/>
    <property type="evidence" value="ECO:0007669"/>
    <property type="project" value="TreeGrafter"/>
</dbReference>
<organism evidence="2 3">
    <name type="scientific">Protomyces lactucae-debilis</name>
    <dbReference type="NCBI Taxonomy" id="2754530"/>
    <lineage>
        <taxon>Eukaryota</taxon>
        <taxon>Fungi</taxon>
        <taxon>Dikarya</taxon>
        <taxon>Ascomycota</taxon>
        <taxon>Taphrinomycotina</taxon>
        <taxon>Taphrinomycetes</taxon>
        <taxon>Taphrinales</taxon>
        <taxon>Protomycetaceae</taxon>
        <taxon>Protomyces</taxon>
    </lineage>
</organism>
<dbReference type="OMA" id="QLHGIYD"/>
<dbReference type="Gene3D" id="1.20.58.1520">
    <property type="match status" value="1"/>
</dbReference>
<dbReference type="GO" id="GO:0051256">
    <property type="term" value="P:mitotic spindle midzone assembly"/>
    <property type="evidence" value="ECO:0007669"/>
    <property type="project" value="TreeGrafter"/>
</dbReference>
<dbReference type="STRING" id="56484.A0A1Y2FUD9"/>
<feature type="compositionally biased region" description="Polar residues" evidence="1">
    <location>
        <begin position="585"/>
        <end position="601"/>
    </location>
</feature>
<dbReference type="InterPro" id="IPR007145">
    <property type="entry name" value="MAP65_Ase1_PRC1"/>
</dbReference>
<accession>A0A1Y2FUD9</accession>
<dbReference type="PANTHER" id="PTHR19321:SF41">
    <property type="entry name" value="FASCETTO-RELATED"/>
    <property type="match status" value="1"/>
</dbReference>
<feature type="region of interest" description="Disordered" evidence="1">
    <location>
        <begin position="578"/>
        <end position="610"/>
    </location>
</feature>
<gene>
    <name evidence="2" type="ORF">BCR37DRAFT_211294</name>
</gene>
<protein>
    <submittedName>
        <fullName evidence="2">Microtubule associated protein-domain-containing protein</fullName>
    </submittedName>
</protein>
<feature type="region of interest" description="Disordered" evidence="1">
    <location>
        <begin position="505"/>
        <end position="564"/>
    </location>
</feature>
<dbReference type="Pfam" id="PF03999">
    <property type="entry name" value="MAP65_ASE1"/>
    <property type="match status" value="1"/>
</dbReference>
<dbReference type="RefSeq" id="XP_040727487.1">
    <property type="nucleotide sequence ID" value="XM_040866422.1"/>
</dbReference>
<comment type="caution">
    <text evidence="2">The sequence shown here is derived from an EMBL/GenBank/DDBJ whole genome shotgun (WGS) entry which is preliminary data.</text>
</comment>
<dbReference type="EMBL" id="MCFI01000003">
    <property type="protein sequence ID" value="ORY86305.1"/>
    <property type="molecule type" value="Genomic_DNA"/>
</dbReference>
<evidence type="ECO:0000313" key="2">
    <source>
        <dbReference type="EMBL" id="ORY86305.1"/>
    </source>
</evidence>
<sequence length="695" mass="76022">MSDWTRFKDQLDGHYAKLHALHQQLGGEHHDSAATILHVVEAALDASLDATRQECDAVIADCRAMQSDMHRMRIALGETSIILQGLDDPFSQGAEEIPIQAPLLHSQKLIHAEWQAVKRAFLERADKVLALYTKLQAFVGLVSPDVIHLTIPDLSAAGPPEDVSLLKLGQIEAALSRCSRDVQRRKRQVQQYGKEIVQLWAELAVETSQLSSQLDQQIMLDSQTNPEVLGLTDEAIAVLEQKRSVLLQQKEERAAKIQTATVTVRMLHAKLKLHPQELTIFLSRTRGASQVAVEHCERELERLAILKKDHIEEFVRDSRMELEALWDQLLLGEEQRLQFEPFFTAVYTDASLLAHEHEITRIQQVLAEQAPLLTLIQQHMQLDTERQELAAITSNPNRFRERGYNPMAESKLRSKVEKRLPKAEAALREALAAYQTQHGEPFLVWGELYLDGDSPPAASLAGSTGHASTRPKTATAPFQAPAMQPHTKARPRTPAATLIRPATIAAGTPATTASSVNRHSNGRQLSGEVPSSGSSGTSGLRHAALSKSVGSRSIGTPIRPGLNGLTHVAQTESAAMRTMPGGSMSRISGPTSMPRPTQTSALKERPHANVSKIPGPPAVLQKPTMVPLVKQVVESAALDVEAKSEVATEEVVAKQEKTRFSFTPVAAQVALGMANPGLHQVDEASFEDGWGGEGF</sequence>
<dbReference type="Proteomes" id="UP000193685">
    <property type="component" value="Unassembled WGS sequence"/>
</dbReference>
<feature type="compositionally biased region" description="Polar residues" evidence="1">
    <location>
        <begin position="461"/>
        <end position="472"/>
    </location>
</feature>
<dbReference type="AlphaFoldDB" id="A0A1Y2FUD9"/>
<feature type="compositionally biased region" description="Polar residues" evidence="1">
    <location>
        <begin position="514"/>
        <end position="538"/>
    </location>
</feature>
<reference evidence="2 3" key="1">
    <citation type="submission" date="2016-07" db="EMBL/GenBank/DDBJ databases">
        <title>Pervasive Adenine N6-methylation of Active Genes in Fungi.</title>
        <authorList>
            <consortium name="DOE Joint Genome Institute"/>
            <person name="Mondo S.J."/>
            <person name="Dannebaum R.O."/>
            <person name="Kuo R.C."/>
            <person name="Labutti K."/>
            <person name="Haridas S."/>
            <person name="Kuo A."/>
            <person name="Salamov A."/>
            <person name="Ahrendt S.R."/>
            <person name="Lipzen A."/>
            <person name="Sullivan W."/>
            <person name="Andreopoulos W.B."/>
            <person name="Clum A."/>
            <person name="Lindquist E."/>
            <person name="Daum C."/>
            <person name="Ramamoorthy G.K."/>
            <person name="Gryganskyi A."/>
            <person name="Culley D."/>
            <person name="Magnuson J.K."/>
            <person name="James T.Y."/>
            <person name="O'Malley M.A."/>
            <person name="Stajich J.E."/>
            <person name="Spatafora J.W."/>
            <person name="Visel A."/>
            <person name="Grigoriev I.V."/>
        </authorList>
    </citation>
    <scope>NUCLEOTIDE SEQUENCE [LARGE SCALE GENOMIC DNA]</scope>
    <source>
        <strain evidence="2 3">12-1054</strain>
    </source>
</reference>
<evidence type="ECO:0000313" key="3">
    <source>
        <dbReference type="Proteomes" id="UP000193685"/>
    </source>
</evidence>
<proteinExistence type="predicted"/>
<name>A0A1Y2FUD9_PROLT</name>
<dbReference type="GeneID" id="63783021"/>
<keyword evidence="3" id="KW-1185">Reference proteome</keyword>
<dbReference type="GO" id="GO:1990023">
    <property type="term" value="C:mitotic spindle midzone"/>
    <property type="evidence" value="ECO:0007669"/>
    <property type="project" value="TreeGrafter"/>
</dbReference>
<dbReference type="GO" id="GO:0008017">
    <property type="term" value="F:microtubule binding"/>
    <property type="evidence" value="ECO:0007669"/>
    <property type="project" value="InterPro"/>
</dbReference>
<dbReference type="OrthoDB" id="642895at2759"/>
<feature type="region of interest" description="Disordered" evidence="1">
    <location>
        <begin position="456"/>
        <end position="493"/>
    </location>
</feature>
<evidence type="ECO:0000256" key="1">
    <source>
        <dbReference type="SAM" id="MobiDB-lite"/>
    </source>
</evidence>